<gene>
    <name evidence="1" type="ORF">BLNAU_24522</name>
</gene>
<organism evidence="1 2">
    <name type="scientific">Blattamonas nauphoetae</name>
    <dbReference type="NCBI Taxonomy" id="2049346"/>
    <lineage>
        <taxon>Eukaryota</taxon>
        <taxon>Metamonada</taxon>
        <taxon>Preaxostyla</taxon>
        <taxon>Oxymonadida</taxon>
        <taxon>Blattamonas</taxon>
    </lineage>
</organism>
<accession>A0ABQ9WM65</accession>
<dbReference type="Proteomes" id="UP001281761">
    <property type="component" value="Unassembled WGS sequence"/>
</dbReference>
<comment type="caution">
    <text evidence="1">The sequence shown here is derived from an EMBL/GenBank/DDBJ whole genome shotgun (WGS) entry which is preliminary data.</text>
</comment>
<name>A0ABQ9WM65_9EUKA</name>
<proteinExistence type="predicted"/>
<evidence type="ECO:0000313" key="2">
    <source>
        <dbReference type="Proteomes" id="UP001281761"/>
    </source>
</evidence>
<reference evidence="1 2" key="1">
    <citation type="journal article" date="2022" name="bioRxiv">
        <title>Genomics of Preaxostyla Flagellates Illuminates Evolutionary Transitions and the Path Towards Mitochondrial Loss.</title>
        <authorList>
            <person name="Novak L.V.F."/>
            <person name="Treitli S.C."/>
            <person name="Pyrih J."/>
            <person name="Halakuc P."/>
            <person name="Pipaliya S.V."/>
            <person name="Vacek V."/>
            <person name="Brzon O."/>
            <person name="Soukal P."/>
            <person name="Eme L."/>
            <person name="Dacks J.B."/>
            <person name="Karnkowska A."/>
            <person name="Elias M."/>
            <person name="Hampl V."/>
        </authorList>
    </citation>
    <scope>NUCLEOTIDE SEQUENCE [LARGE SCALE GENOMIC DNA]</scope>
    <source>
        <strain evidence="1">NAU3</strain>
        <tissue evidence="1">Gut</tissue>
    </source>
</reference>
<protein>
    <submittedName>
        <fullName evidence="1">Uncharacterized protein</fullName>
    </submittedName>
</protein>
<evidence type="ECO:0000313" key="1">
    <source>
        <dbReference type="EMBL" id="KAK2940568.1"/>
    </source>
</evidence>
<keyword evidence="2" id="KW-1185">Reference proteome</keyword>
<sequence>MMEMELEPPQLNFSNQDSSIFLKWDGQRPPSISATSPIFLSLVKLVEGRYPFDDELEEKAVLFLNFVFPKQFPRRDYSIVPPALERKIFRTNLFGGCIEDLGLLVSFEISKVDQGISRLNHSF</sequence>
<dbReference type="EMBL" id="JARBJD010000653">
    <property type="protein sequence ID" value="KAK2940568.1"/>
    <property type="molecule type" value="Genomic_DNA"/>
</dbReference>